<keyword evidence="3" id="KW-1185">Reference proteome</keyword>
<evidence type="ECO:0000313" key="2">
    <source>
        <dbReference type="EMBL" id="GAA4259026.1"/>
    </source>
</evidence>
<sequence length="351" mass="36272">MMRRLAILASLLPAAAAAAVLTTAAPASAALPDKVAFVQWNGSATVATGTLPATTTVVTGPVGRYRVLFPGAAAARGVVHVTAINDAPYWCQANTWGPAGLDEVVYIDCYKAGGTPAFTAFTAIFESSSPPTIAINGRFGYVDAQPTGALVSQFNSAGAVNSVTPLAVGQWLVKMPNLSTPGPVDGSLQATAVNVAPARCKVAKWSSSPAGQQILVSCFGPTGAPLNTRFTLTYQYQQSLYGAGWPPKYFGYLWNAPPLGPASTNFNSVLGPAVNTLTPAGTGLSLVRFPQLAVTPATVQVTATGPAPDFCNLLTSWFYIGTDIVVRDVACYTNAGTRIDSGFLISANSAF</sequence>
<dbReference type="EMBL" id="BAABAT010000033">
    <property type="protein sequence ID" value="GAA4259026.1"/>
    <property type="molecule type" value="Genomic_DNA"/>
</dbReference>
<evidence type="ECO:0000256" key="1">
    <source>
        <dbReference type="SAM" id="SignalP"/>
    </source>
</evidence>
<name>A0ABP8DLN0_9ACTN</name>
<feature type="signal peptide" evidence="1">
    <location>
        <begin position="1"/>
        <end position="29"/>
    </location>
</feature>
<keyword evidence="1" id="KW-0732">Signal</keyword>
<dbReference type="RefSeq" id="WP_345135975.1">
    <property type="nucleotide sequence ID" value="NZ_BAABAT010000033.1"/>
</dbReference>
<dbReference type="Proteomes" id="UP001500620">
    <property type="component" value="Unassembled WGS sequence"/>
</dbReference>
<protein>
    <recommendedName>
        <fullName evidence="4">Secreted protein</fullName>
    </recommendedName>
</protein>
<organism evidence="2 3">
    <name type="scientific">Dactylosporangium darangshiense</name>
    <dbReference type="NCBI Taxonomy" id="579108"/>
    <lineage>
        <taxon>Bacteria</taxon>
        <taxon>Bacillati</taxon>
        <taxon>Actinomycetota</taxon>
        <taxon>Actinomycetes</taxon>
        <taxon>Micromonosporales</taxon>
        <taxon>Micromonosporaceae</taxon>
        <taxon>Dactylosporangium</taxon>
    </lineage>
</organism>
<evidence type="ECO:0000313" key="3">
    <source>
        <dbReference type="Proteomes" id="UP001500620"/>
    </source>
</evidence>
<reference evidence="3" key="1">
    <citation type="journal article" date="2019" name="Int. J. Syst. Evol. Microbiol.">
        <title>The Global Catalogue of Microorganisms (GCM) 10K type strain sequencing project: providing services to taxonomists for standard genome sequencing and annotation.</title>
        <authorList>
            <consortium name="The Broad Institute Genomics Platform"/>
            <consortium name="The Broad Institute Genome Sequencing Center for Infectious Disease"/>
            <person name="Wu L."/>
            <person name="Ma J."/>
        </authorList>
    </citation>
    <scope>NUCLEOTIDE SEQUENCE [LARGE SCALE GENOMIC DNA]</scope>
    <source>
        <strain evidence="3">JCM 17441</strain>
    </source>
</reference>
<feature type="chain" id="PRO_5045235055" description="Secreted protein" evidence="1">
    <location>
        <begin position="30"/>
        <end position="351"/>
    </location>
</feature>
<accession>A0ABP8DLN0</accession>
<gene>
    <name evidence="2" type="ORF">GCM10022255_082090</name>
</gene>
<comment type="caution">
    <text evidence="2">The sequence shown here is derived from an EMBL/GenBank/DDBJ whole genome shotgun (WGS) entry which is preliminary data.</text>
</comment>
<evidence type="ECO:0008006" key="4">
    <source>
        <dbReference type="Google" id="ProtNLM"/>
    </source>
</evidence>
<proteinExistence type="predicted"/>